<evidence type="ECO:0000256" key="3">
    <source>
        <dbReference type="ARBA" id="ARBA00022475"/>
    </source>
</evidence>
<dbReference type="Gene3D" id="3.30.565.10">
    <property type="entry name" value="Histidine kinase-like ATPase, C-terminal domain"/>
    <property type="match status" value="1"/>
</dbReference>
<evidence type="ECO:0000256" key="6">
    <source>
        <dbReference type="ARBA" id="ARBA00022679"/>
    </source>
</evidence>
<dbReference type="AlphaFoldDB" id="A0A433SBK7"/>
<evidence type="ECO:0000256" key="11">
    <source>
        <dbReference type="ARBA" id="ARBA00022989"/>
    </source>
</evidence>
<dbReference type="SMART" id="SM00387">
    <property type="entry name" value="HATPase_c"/>
    <property type="match status" value="1"/>
</dbReference>
<dbReference type="InterPro" id="IPR029016">
    <property type="entry name" value="GAF-like_dom_sf"/>
</dbReference>
<dbReference type="Proteomes" id="UP000286947">
    <property type="component" value="Unassembled WGS sequence"/>
</dbReference>
<dbReference type="Gene3D" id="1.20.120.960">
    <property type="entry name" value="Histidine kinase NarX, sensor domain"/>
    <property type="match status" value="1"/>
</dbReference>
<proteinExistence type="predicted"/>
<dbReference type="EC" id="2.7.13.3" evidence="14"/>
<evidence type="ECO:0000256" key="16">
    <source>
        <dbReference type="SAM" id="Phobius"/>
    </source>
</evidence>
<dbReference type="InterPro" id="IPR016380">
    <property type="entry name" value="Sig_transdc_His_kin_NarX/NarQ"/>
</dbReference>
<dbReference type="PROSITE" id="PS50885">
    <property type="entry name" value="HAMP"/>
    <property type="match status" value="1"/>
</dbReference>
<dbReference type="PANTHER" id="PTHR24421:SF10">
    <property type="entry name" value="NITRATE_NITRITE SENSOR PROTEIN NARQ"/>
    <property type="match status" value="1"/>
</dbReference>
<feature type="domain" description="Histidine kinase" evidence="17">
    <location>
        <begin position="430"/>
        <end position="624"/>
    </location>
</feature>
<evidence type="ECO:0000256" key="2">
    <source>
        <dbReference type="ARBA" id="ARBA00004429"/>
    </source>
</evidence>
<dbReference type="Pfam" id="PF00672">
    <property type="entry name" value="HAMP"/>
    <property type="match status" value="1"/>
</dbReference>
<dbReference type="InterPro" id="IPR005467">
    <property type="entry name" value="His_kinase_dom"/>
</dbReference>
<evidence type="ECO:0000256" key="15">
    <source>
        <dbReference type="SAM" id="Coils"/>
    </source>
</evidence>
<dbReference type="Pfam" id="PF02518">
    <property type="entry name" value="HATPase_c"/>
    <property type="match status" value="1"/>
</dbReference>
<evidence type="ECO:0000259" key="18">
    <source>
        <dbReference type="PROSITE" id="PS50885"/>
    </source>
</evidence>
<dbReference type="Pfam" id="PF13185">
    <property type="entry name" value="GAF_2"/>
    <property type="match status" value="1"/>
</dbReference>
<reference evidence="19 20" key="1">
    <citation type="submission" date="2018-01" db="EMBL/GenBank/DDBJ databases">
        <title>Saezia sanguinis gen. nov., sp. nov., in the order Burkholderiales isolated from human blood.</title>
        <authorList>
            <person name="Medina-Pascual M.J."/>
            <person name="Valdezate S."/>
            <person name="Monzon S."/>
            <person name="Cuesta I."/>
            <person name="Carrasco G."/>
            <person name="Villalon P."/>
            <person name="Saez-Nieto J.A."/>
        </authorList>
    </citation>
    <scope>NUCLEOTIDE SEQUENCE [LARGE SCALE GENOMIC DNA]</scope>
    <source>
        <strain evidence="19 20">CNM695-12</strain>
    </source>
</reference>
<feature type="transmembrane region" description="Helical" evidence="16">
    <location>
        <begin position="162"/>
        <end position="187"/>
    </location>
</feature>
<dbReference type="SUPFAM" id="SSF55874">
    <property type="entry name" value="ATPase domain of HSP90 chaperone/DNA topoisomerase II/histidine kinase"/>
    <property type="match status" value="1"/>
</dbReference>
<keyword evidence="4 14" id="KW-0997">Cell inner membrane</keyword>
<dbReference type="EMBL" id="PQSP01000006">
    <property type="protein sequence ID" value="RUS66115.1"/>
    <property type="molecule type" value="Genomic_DNA"/>
</dbReference>
<keyword evidence="7 16" id="KW-0812">Transmembrane</keyword>
<evidence type="ECO:0000256" key="7">
    <source>
        <dbReference type="ARBA" id="ARBA00022692"/>
    </source>
</evidence>
<evidence type="ECO:0000256" key="1">
    <source>
        <dbReference type="ARBA" id="ARBA00000085"/>
    </source>
</evidence>
<evidence type="ECO:0000256" key="9">
    <source>
        <dbReference type="ARBA" id="ARBA00022777"/>
    </source>
</evidence>
<dbReference type="CDD" id="cd16917">
    <property type="entry name" value="HATPase_UhpB-NarQ-NarX-like"/>
    <property type="match status" value="1"/>
</dbReference>
<keyword evidence="13 14" id="KW-0472">Membrane</keyword>
<keyword evidence="15" id="KW-0175">Coiled coil</keyword>
<dbReference type="InterPro" id="IPR003018">
    <property type="entry name" value="GAF"/>
</dbReference>
<keyword evidence="10 14" id="KW-0067">ATP-binding</keyword>
<evidence type="ECO:0000256" key="5">
    <source>
        <dbReference type="ARBA" id="ARBA00022553"/>
    </source>
</evidence>
<protein>
    <recommendedName>
        <fullName evidence="14">Sensor protein</fullName>
        <ecNumber evidence="14">2.7.13.3</ecNumber>
    </recommendedName>
</protein>
<dbReference type="RefSeq" id="WP_126980380.1">
    <property type="nucleotide sequence ID" value="NZ_PQSP01000006.1"/>
</dbReference>
<evidence type="ECO:0000259" key="17">
    <source>
        <dbReference type="PROSITE" id="PS50109"/>
    </source>
</evidence>
<keyword evidence="9 14" id="KW-0418">Kinase</keyword>
<evidence type="ECO:0000256" key="14">
    <source>
        <dbReference type="PIRNR" id="PIRNR003167"/>
    </source>
</evidence>
<evidence type="ECO:0000256" key="12">
    <source>
        <dbReference type="ARBA" id="ARBA00023012"/>
    </source>
</evidence>
<evidence type="ECO:0000313" key="20">
    <source>
        <dbReference type="Proteomes" id="UP000286947"/>
    </source>
</evidence>
<dbReference type="OrthoDB" id="9792869at2"/>
<dbReference type="Gene3D" id="1.20.5.1930">
    <property type="match status" value="1"/>
</dbReference>
<evidence type="ECO:0000256" key="4">
    <source>
        <dbReference type="ARBA" id="ARBA00022519"/>
    </source>
</evidence>
<dbReference type="InterPro" id="IPR029095">
    <property type="entry name" value="NarX-like_N"/>
</dbReference>
<dbReference type="Pfam" id="PF13675">
    <property type="entry name" value="PilJ"/>
    <property type="match status" value="1"/>
</dbReference>
<comment type="subcellular location">
    <subcellularLocation>
        <location evidence="2">Cell inner membrane</location>
        <topology evidence="2">Multi-pass membrane protein</topology>
    </subcellularLocation>
</comment>
<dbReference type="GO" id="GO:0000155">
    <property type="term" value="F:phosphorelay sensor kinase activity"/>
    <property type="evidence" value="ECO:0007669"/>
    <property type="project" value="UniProtKB-UniRule"/>
</dbReference>
<accession>A0A433SBK7</accession>
<keyword evidence="3 14" id="KW-1003">Cell membrane</keyword>
<sequence>MKKPLYSLSTKLLVSIIIWLIGAVSFTGLTLNLSWELENGGVAINDAGSLRKRMYHMAALASQVGQQQDIFREQTDFETVVDRLERINTQSWLNPENGEIHQRLQDIRLTSRQIIEQFLKAANTGDLSLALLHRTQDFITQIDALVKAIEIQNTKNIRLLRLFQFILIGMVIFSAFVAIFFLGRLVIRPLDILKTGIQKISHGDLAARVIPISHDEFGEVSDGFNQMAANLSDLYDNLELKVKEKTLALEEKNHELQLLYEITAFLHESQTQENMAKGFLKYIMDICQAKAGSIRILEKGKKQLDYISSIGLPESLVNSETAAPSEKILGGISAHQSNIIIQHIDPNDPQFRDAGLLPFDHSVIFYIRHNLKDIGILTLYFEHDHHLTEQDIRLIETLTNQLGVSIENQRWALLEKQLGIVEERNLMAQGLHDSIAQSLSFLNMQVQMLENALREHNREQALENLKFIQEGVQESYDDVRELLLNFRTRINQEDFPQAVQSVINRFQKQVNIPVDLHISDSESQLNIEQQLQAVFILQEALSNVRKHAQARHVRVDICNNDDFVMTIDDDGVGFDAQTLLSKKDRHVGMGIMHERAARANGNVSISSPHARKGTRVMLTIPISGAKRSTP</sequence>
<keyword evidence="5" id="KW-0597">Phosphoprotein</keyword>
<evidence type="ECO:0000256" key="13">
    <source>
        <dbReference type="ARBA" id="ARBA00023136"/>
    </source>
</evidence>
<feature type="coiled-coil region" evidence="15">
    <location>
        <begin position="228"/>
        <end position="255"/>
    </location>
</feature>
<dbReference type="Gene3D" id="3.30.450.40">
    <property type="match status" value="1"/>
</dbReference>
<dbReference type="GO" id="GO:0046983">
    <property type="term" value="F:protein dimerization activity"/>
    <property type="evidence" value="ECO:0007669"/>
    <property type="project" value="UniProtKB-UniRule"/>
</dbReference>
<gene>
    <name evidence="19" type="primary">narX</name>
    <name evidence="19" type="ORF">CUZ56_02193</name>
</gene>
<dbReference type="CDD" id="cd06225">
    <property type="entry name" value="HAMP"/>
    <property type="match status" value="1"/>
</dbReference>
<dbReference type="SMART" id="SM00304">
    <property type="entry name" value="HAMP"/>
    <property type="match status" value="1"/>
</dbReference>
<keyword evidence="6 14" id="KW-0808">Transferase</keyword>
<dbReference type="GO" id="GO:0005524">
    <property type="term" value="F:ATP binding"/>
    <property type="evidence" value="ECO:0007669"/>
    <property type="project" value="UniProtKB-UniRule"/>
</dbReference>
<feature type="domain" description="HAMP" evidence="18">
    <location>
        <begin position="184"/>
        <end position="236"/>
    </location>
</feature>
<dbReference type="SUPFAM" id="SSF55781">
    <property type="entry name" value="GAF domain-like"/>
    <property type="match status" value="1"/>
</dbReference>
<keyword evidence="12 14" id="KW-0902">Two-component regulatory system</keyword>
<evidence type="ECO:0000256" key="8">
    <source>
        <dbReference type="ARBA" id="ARBA00022741"/>
    </source>
</evidence>
<dbReference type="InterPro" id="IPR050482">
    <property type="entry name" value="Sensor_HK_TwoCompSys"/>
</dbReference>
<dbReference type="PIRSF" id="PIRSF003167">
    <property type="entry name" value="STHK_NarX/NarQ"/>
    <property type="match status" value="1"/>
</dbReference>
<evidence type="ECO:0000256" key="10">
    <source>
        <dbReference type="ARBA" id="ARBA00022840"/>
    </source>
</evidence>
<dbReference type="GO" id="GO:0005886">
    <property type="term" value="C:plasma membrane"/>
    <property type="evidence" value="ECO:0007669"/>
    <property type="project" value="UniProtKB-SubCell"/>
</dbReference>
<dbReference type="InterPro" id="IPR042295">
    <property type="entry name" value="NarX-like_N_sf"/>
</dbReference>
<comment type="catalytic activity">
    <reaction evidence="1 14">
        <text>ATP + protein L-histidine = ADP + protein N-phospho-L-histidine.</text>
        <dbReference type="EC" id="2.7.13.3"/>
    </reaction>
</comment>
<dbReference type="InterPro" id="IPR003660">
    <property type="entry name" value="HAMP_dom"/>
</dbReference>
<dbReference type="InterPro" id="IPR003594">
    <property type="entry name" value="HATPase_dom"/>
</dbReference>
<dbReference type="PANTHER" id="PTHR24421">
    <property type="entry name" value="NITRATE/NITRITE SENSOR PROTEIN NARX-RELATED"/>
    <property type="match status" value="1"/>
</dbReference>
<dbReference type="InterPro" id="IPR011712">
    <property type="entry name" value="Sig_transdc_His_kin_sub3_dim/P"/>
</dbReference>
<dbReference type="PROSITE" id="PS50109">
    <property type="entry name" value="HIS_KIN"/>
    <property type="match status" value="1"/>
</dbReference>
<evidence type="ECO:0000313" key="19">
    <source>
        <dbReference type="EMBL" id="RUS66115.1"/>
    </source>
</evidence>
<keyword evidence="11 16" id="KW-1133">Transmembrane helix</keyword>
<dbReference type="SUPFAM" id="SSF158472">
    <property type="entry name" value="HAMP domain-like"/>
    <property type="match status" value="1"/>
</dbReference>
<dbReference type="Gene3D" id="1.10.8.500">
    <property type="entry name" value="HAMP domain in histidine kinase"/>
    <property type="match status" value="1"/>
</dbReference>
<keyword evidence="8 14" id="KW-0547">Nucleotide-binding</keyword>
<dbReference type="Pfam" id="PF07730">
    <property type="entry name" value="HisKA_3"/>
    <property type="match status" value="1"/>
</dbReference>
<dbReference type="InterPro" id="IPR036890">
    <property type="entry name" value="HATPase_C_sf"/>
</dbReference>
<keyword evidence="20" id="KW-1185">Reference proteome</keyword>
<feature type="transmembrane region" description="Helical" evidence="16">
    <location>
        <begin position="12"/>
        <end position="31"/>
    </location>
</feature>
<comment type="caution">
    <text evidence="19">The sequence shown here is derived from an EMBL/GenBank/DDBJ whole genome shotgun (WGS) entry which is preliminary data.</text>
</comment>
<organism evidence="19 20">
    <name type="scientific">Saezia sanguinis</name>
    <dbReference type="NCBI Taxonomy" id="1965230"/>
    <lineage>
        <taxon>Bacteria</taxon>
        <taxon>Pseudomonadati</taxon>
        <taxon>Pseudomonadota</taxon>
        <taxon>Betaproteobacteria</taxon>
        <taxon>Burkholderiales</taxon>
        <taxon>Saeziaceae</taxon>
        <taxon>Saezia</taxon>
    </lineage>
</organism>
<name>A0A433SBK7_9BURK</name>